<gene>
    <name evidence="1" type="ORF">TetV_106</name>
</gene>
<evidence type="ECO:0000313" key="1">
    <source>
        <dbReference type="EMBL" id="AUF82198.1"/>
    </source>
</evidence>
<evidence type="ECO:0000313" key="2">
    <source>
        <dbReference type="Proteomes" id="UP000244773"/>
    </source>
</evidence>
<reference evidence="1" key="1">
    <citation type="journal article" date="2018" name="Virology">
        <title>A giant virus infecting green algae encodes key fermentation genes.</title>
        <authorList>
            <person name="Schvarcz C.R."/>
            <person name="Steward G.F."/>
        </authorList>
    </citation>
    <scope>NUCLEOTIDE SEQUENCE [LARGE SCALE GENOMIC DNA]</scope>
</reference>
<organism evidence="1">
    <name type="scientific">Tetraselmis virus 1</name>
    <dbReference type="NCBI Taxonomy" id="2060617"/>
    <lineage>
        <taxon>Viruses</taxon>
        <taxon>Varidnaviria</taxon>
        <taxon>Bamfordvirae</taxon>
        <taxon>Nucleocytoviricota</taxon>
        <taxon>Megaviricetes</taxon>
        <taxon>Imitervirales</taxon>
        <taxon>Allomimiviridae</taxon>
        <taxon>Oceanusvirus</taxon>
        <taxon>Oceanusvirus kaneohense</taxon>
    </lineage>
</organism>
<protein>
    <submittedName>
        <fullName evidence="1">Uncharacterized protein</fullName>
    </submittedName>
</protein>
<name>A0A2P0VMR4_9VIRU</name>
<keyword evidence="2" id="KW-1185">Reference proteome</keyword>
<dbReference type="Proteomes" id="UP000244773">
    <property type="component" value="Segment"/>
</dbReference>
<proteinExistence type="predicted"/>
<accession>A0A2P0VMR4</accession>
<sequence>MASYLFFYAFGHSITSMAANATAKATVKTAVGATKAVCKAIPKYYYSCSLTSKAAYNLKKVRNMVLFPDLDEINQLRIKTNEYFKELYTLKSEKERMICYQLIREAHDILVVLENDIDYSFD</sequence>
<dbReference type="EMBL" id="KY322437">
    <property type="protein sequence ID" value="AUF82198.1"/>
    <property type="molecule type" value="Genomic_DNA"/>
</dbReference>